<dbReference type="Pfam" id="PF00651">
    <property type="entry name" value="BTB"/>
    <property type="match status" value="1"/>
</dbReference>
<dbReference type="Gene3D" id="3.30.710.10">
    <property type="entry name" value="Potassium Channel Kv1.1, Chain A"/>
    <property type="match status" value="1"/>
</dbReference>
<feature type="domain" description="BTB" evidence="1">
    <location>
        <begin position="26"/>
        <end position="93"/>
    </location>
</feature>
<dbReference type="HOGENOM" id="CLU_068279_1_1_1"/>
<evidence type="ECO:0000259" key="1">
    <source>
        <dbReference type="PROSITE" id="PS50097"/>
    </source>
</evidence>
<dbReference type="SUPFAM" id="SSF54695">
    <property type="entry name" value="POZ domain"/>
    <property type="match status" value="1"/>
</dbReference>
<dbReference type="GeneID" id="27702930"/>
<dbReference type="CDD" id="cd18186">
    <property type="entry name" value="BTB_POZ_ZBTB_KLHL-like"/>
    <property type="match status" value="1"/>
</dbReference>
<keyword evidence="3" id="KW-1185">Reference proteome</keyword>
<evidence type="ECO:0000313" key="2">
    <source>
        <dbReference type="EMBL" id="KIW89150.1"/>
    </source>
</evidence>
<proteinExistence type="predicted"/>
<dbReference type="InterPro" id="IPR000210">
    <property type="entry name" value="BTB/POZ_dom"/>
</dbReference>
<dbReference type="EMBL" id="KN846996">
    <property type="protein sequence ID" value="KIW89150.1"/>
    <property type="molecule type" value="Genomic_DNA"/>
</dbReference>
<evidence type="ECO:0000313" key="3">
    <source>
        <dbReference type="Proteomes" id="UP000053789"/>
    </source>
</evidence>
<dbReference type="PROSITE" id="PS50097">
    <property type="entry name" value="BTB"/>
    <property type="match status" value="1"/>
</dbReference>
<dbReference type="OrthoDB" id="4141102at2759"/>
<dbReference type="InterPro" id="IPR011333">
    <property type="entry name" value="SKP1/BTB/POZ_sf"/>
</dbReference>
<name>A0A0D2HEA1_CLAB1</name>
<protein>
    <recommendedName>
        <fullName evidence="1">BTB domain-containing protein</fullName>
    </recommendedName>
</protein>
<sequence length="233" mass="26277">MSAAASEEDEIQEDYEVDSTYASPVAKVIVGSPAQVFFMHKNRLTEASEFFRACLSTGMIEQRKNKIILSEDPCRAFKFVVEWIYKHEILEPNHNDDAMSALQAWILPTSIACQISKMLLWTTPERSGATSTCVLDSCHYLPENTQDTIPLQQHVLDQLSHDLANCPSCQYRSEHGMGCHGESTQDLLASTEISARRFWAANNLERDNTLPSDLEGCHYNVDKEGDICQKKED</sequence>
<gene>
    <name evidence="2" type="ORF">Z519_10002</name>
</gene>
<dbReference type="Proteomes" id="UP000053789">
    <property type="component" value="Unassembled WGS sequence"/>
</dbReference>
<dbReference type="PANTHER" id="PTHR47843">
    <property type="entry name" value="BTB DOMAIN-CONTAINING PROTEIN-RELATED"/>
    <property type="match status" value="1"/>
</dbReference>
<dbReference type="AlphaFoldDB" id="A0A0D2HEA1"/>
<dbReference type="RefSeq" id="XP_016615819.1">
    <property type="nucleotide sequence ID" value="XM_016767721.1"/>
</dbReference>
<reference evidence="2" key="1">
    <citation type="submission" date="2015-01" db="EMBL/GenBank/DDBJ databases">
        <title>The Genome Sequence of Cladophialophora bantiana CBS 173.52.</title>
        <authorList>
            <consortium name="The Broad Institute Genomics Platform"/>
            <person name="Cuomo C."/>
            <person name="de Hoog S."/>
            <person name="Gorbushina A."/>
            <person name="Stielow B."/>
            <person name="Teixiera M."/>
            <person name="Abouelleil A."/>
            <person name="Chapman S.B."/>
            <person name="Priest M."/>
            <person name="Young S.K."/>
            <person name="Wortman J."/>
            <person name="Nusbaum C."/>
            <person name="Birren B."/>
        </authorList>
    </citation>
    <scope>NUCLEOTIDE SEQUENCE [LARGE SCALE GENOMIC DNA]</scope>
    <source>
        <strain evidence="2">CBS 173.52</strain>
    </source>
</reference>
<organism evidence="2 3">
    <name type="scientific">Cladophialophora bantiana (strain ATCC 10958 / CBS 173.52 / CDC B-1940 / NIH 8579)</name>
    <name type="common">Xylohypha bantiana</name>
    <dbReference type="NCBI Taxonomy" id="1442370"/>
    <lineage>
        <taxon>Eukaryota</taxon>
        <taxon>Fungi</taxon>
        <taxon>Dikarya</taxon>
        <taxon>Ascomycota</taxon>
        <taxon>Pezizomycotina</taxon>
        <taxon>Eurotiomycetes</taxon>
        <taxon>Chaetothyriomycetidae</taxon>
        <taxon>Chaetothyriales</taxon>
        <taxon>Herpotrichiellaceae</taxon>
        <taxon>Cladophialophora</taxon>
    </lineage>
</organism>
<accession>A0A0D2HEA1</accession>
<dbReference type="VEuPathDB" id="FungiDB:Z519_10002"/>